<comment type="cofactor">
    <cofactor evidence="10 13">
        <name>Mg(2+)</name>
        <dbReference type="ChEBI" id="CHEBI:18420"/>
    </cofactor>
    <cofactor evidence="10 13">
        <name>Mn(2+)</name>
        <dbReference type="ChEBI" id="CHEBI:29035"/>
    </cofactor>
    <text evidence="10 13">Binds 1 Mg(2+) or Mn(2+) ion per subunit.</text>
</comment>
<dbReference type="GO" id="GO:0006099">
    <property type="term" value="P:tricarboxylic acid cycle"/>
    <property type="evidence" value="ECO:0007669"/>
    <property type="project" value="UniProtKB-KW"/>
</dbReference>
<feature type="binding site" evidence="12">
    <location>
        <position position="132"/>
    </location>
    <ligand>
        <name>D-threo-isocitrate</name>
        <dbReference type="ChEBI" id="CHEBI:15562"/>
    </ligand>
</feature>
<dbReference type="RefSeq" id="WP_313975770.1">
    <property type="nucleotide sequence ID" value="NZ_JASJOR010000001.1"/>
</dbReference>
<evidence type="ECO:0000256" key="14">
    <source>
        <dbReference type="PIRSR" id="PIRSR000108-4"/>
    </source>
</evidence>
<reference evidence="16 18" key="1">
    <citation type="submission" date="2023-05" db="EMBL/GenBank/DDBJ databases">
        <authorList>
            <person name="Zhang X."/>
        </authorList>
    </citation>
    <scope>NUCLEOTIDE SEQUENCE</scope>
    <source>
        <strain evidence="17 18">DM2B3-1</strain>
        <strain evidence="16">YF14B1</strain>
    </source>
</reference>
<dbReference type="SUPFAM" id="SSF53659">
    <property type="entry name" value="Isocitrate/Isopropylmalate dehydrogenase-like"/>
    <property type="match status" value="1"/>
</dbReference>
<keyword evidence="9 10" id="KW-0464">Manganese</keyword>
<feature type="binding site" evidence="14">
    <location>
        <position position="326"/>
    </location>
    <ligand>
        <name>NADP(+)</name>
        <dbReference type="ChEBI" id="CHEBI:58349"/>
    </ligand>
</feature>
<keyword evidence="3" id="KW-0329">Glyoxylate bypass</keyword>
<evidence type="ECO:0000256" key="13">
    <source>
        <dbReference type="PIRSR" id="PIRSR000108-3"/>
    </source>
</evidence>
<feature type="binding site" evidence="12">
    <location>
        <begin position="94"/>
        <end position="100"/>
    </location>
    <ligand>
        <name>D-threo-isocitrate</name>
        <dbReference type="ChEBI" id="CHEBI:15562"/>
    </ligand>
</feature>
<keyword evidence="7 10" id="KW-0521">NADP</keyword>
<keyword evidence="4 10" id="KW-0816">Tricarboxylic acid cycle</keyword>
<feature type="site" description="Critical for catalysis" evidence="11">
    <location>
        <position position="210"/>
    </location>
</feature>
<dbReference type="EMBL" id="JASJOT010000015">
    <property type="protein sequence ID" value="MDJ1495519.1"/>
    <property type="molecule type" value="Genomic_DNA"/>
</dbReference>
<dbReference type="PROSITE" id="PS00470">
    <property type="entry name" value="IDH_IMDH"/>
    <property type="match status" value="1"/>
</dbReference>
<dbReference type="Proteomes" id="UP001228581">
    <property type="component" value="Unassembled WGS sequence"/>
</dbReference>
<feature type="binding site" evidence="12">
    <location>
        <position position="109"/>
    </location>
    <ligand>
        <name>D-threo-isocitrate</name>
        <dbReference type="ChEBI" id="CHEBI:15562"/>
    </ligand>
</feature>
<dbReference type="GO" id="GO:0000287">
    <property type="term" value="F:magnesium ion binding"/>
    <property type="evidence" value="ECO:0007669"/>
    <property type="project" value="InterPro"/>
</dbReference>
<evidence type="ECO:0000313" key="16">
    <source>
        <dbReference type="EMBL" id="MDJ1478985.1"/>
    </source>
</evidence>
<comment type="cofactor">
    <cofactor evidence="1">
        <name>Mn(2+)</name>
        <dbReference type="ChEBI" id="CHEBI:29035"/>
    </cofactor>
</comment>
<feature type="binding site" evidence="14">
    <location>
        <begin position="308"/>
        <end position="313"/>
    </location>
    <ligand>
        <name>NADP(+)</name>
        <dbReference type="ChEBI" id="CHEBI:58349"/>
    </ligand>
</feature>
<dbReference type="InterPro" id="IPR004790">
    <property type="entry name" value="Isocitrate_DH_NADP"/>
</dbReference>
<dbReference type="NCBIfam" id="NF006156">
    <property type="entry name" value="PRK08299.1"/>
    <property type="match status" value="1"/>
</dbReference>
<dbReference type="SMART" id="SM01329">
    <property type="entry name" value="Iso_dh"/>
    <property type="match status" value="1"/>
</dbReference>
<dbReference type="Gene3D" id="3.40.718.10">
    <property type="entry name" value="Isopropylmalate Dehydrogenase"/>
    <property type="match status" value="1"/>
</dbReference>
<evidence type="ECO:0000256" key="5">
    <source>
        <dbReference type="ARBA" id="ARBA00022723"/>
    </source>
</evidence>
<dbReference type="GO" id="GO:0006102">
    <property type="term" value="P:isocitrate metabolic process"/>
    <property type="evidence" value="ECO:0007669"/>
    <property type="project" value="UniProtKB-UniRule"/>
</dbReference>
<evidence type="ECO:0000256" key="2">
    <source>
        <dbReference type="ARBA" id="ARBA00007769"/>
    </source>
</evidence>
<feature type="domain" description="Isopropylmalate dehydrogenase-like" evidence="15">
    <location>
        <begin position="9"/>
        <end position="399"/>
    </location>
</feature>
<evidence type="ECO:0000256" key="11">
    <source>
        <dbReference type="PIRSR" id="PIRSR000108-1"/>
    </source>
</evidence>
<evidence type="ECO:0000256" key="7">
    <source>
        <dbReference type="ARBA" id="ARBA00022857"/>
    </source>
</evidence>
<dbReference type="Proteomes" id="UP001241110">
    <property type="component" value="Unassembled WGS sequence"/>
</dbReference>
<feature type="binding site" evidence="14">
    <location>
        <position position="258"/>
    </location>
    <ligand>
        <name>NADP(+)</name>
        <dbReference type="ChEBI" id="CHEBI:58349"/>
    </ligand>
</feature>
<organism evidence="16 19">
    <name type="scientific">Xanthocytophaga flava</name>
    <dbReference type="NCBI Taxonomy" id="3048013"/>
    <lineage>
        <taxon>Bacteria</taxon>
        <taxon>Pseudomonadati</taxon>
        <taxon>Bacteroidota</taxon>
        <taxon>Cytophagia</taxon>
        <taxon>Cytophagales</taxon>
        <taxon>Rhodocytophagaceae</taxon>
        <taxon>Xanthocytophaga</taxon>
    </lineage>
</organism>
<sequence length="409" mass="46144">MEKIKVANPVVELDGDEMTRIIWKFIKDKLILPYLDVDIKYYDLGVEYRDETNDQVTVDAAEAIKKYGVGIKCATITPDEARVQEFNLKQMWKSPNGTIRNILDGTVFREPIVCTNVPRLVTNWDSPIVVGRHAFGDQYRATDFVVPGKGKLTIKFEGEDGKVIEHTVYDFKGNGVALAMYNTDESIRGFARSCFNMGLQKGWPVYLSTKNTILKKYDGRFKDIFQEIFDAEFADKFKAAGIVYEHRLIDDMVASALKWNGKFVWACKNYDGDVQSDSVAQGFGSLGMMTSVLITPDGKIMEAEAAHGTVTRHYREHQKGNPTSTNPVASIFAWTRGLAFRGKLDGNQDLIDFCTALEDVCVETIESGKMTKDLAISVFGNKVNHGEHYLYTEEFLDLLDKNLQAKRKK</sequence>
<dbReference type="PANTHER" id="PTHR11822">
    <property type="entry name" value="NADP-SPECIFIC ISOCITRATE DEHYDROGENASE"/>
    <property type="match status" value="1"/>
</dbReference>
<keyword evidence="8 10" id="KW-0560">Oxidoreductase</keyword>
<name>A0AAE3QK68_9BACT</name>
<dbReference type="AlphaFoldDB" id="A0AAE3QK68"/>
<dbReference type="Pfam" id="PF00180">
    <property type="entry name" value="Iso_dh"/>
    <property type="match status" value="1"/>
</dbReference>
<comment type="catalytic activity">
    <reaction evidence="10">
        <text>D-threo-isocitrate + NADP(+) = 2-oxoglutarate + CO2 + NADPH</text>
        <dbReference type="Rhea" id="RHEA:19629"/>
        <dbReference type="ChEBI" id="CHEBI:15562"/>
        <dbReference type="ChEBI" id="CHEBI:16526"/>
        <dbReference type="ChEBI" id="CHEBI:16810"/>
        <dbReference type="ChEBI" id="CHEBI:57783"/>
        <dbReference type="ChEBI" id="CHEBI:58349"/>
        <dbReference type="EC" id="1.1.1.42"/>
    </reaction>
</comment>
<accession>A0AAE3QK68</accession>
<feature type="binding site" evidence="14">
    <location>
        <position position="82"/>
    </location>
    <ligand>
        <name>NADP(+)</name>
        <dbReference type="ChEBI" id="CHEBI:58349"/>
    </ligand>
</feature>
<dbReference type="InterPro" id="IPR024084">
    <property type="entry name" value="IsoPropMal-DH-like_dom"/>
</dbReference>
<evidence type="ECO:0000256" key="6">
    <source>
        <dbReference type="ARBA" id="ARBA00022842"/>
    </source>
</evidence>
<evidence type="ECO:0000256" key="12">
    <source>
        <dbReference type="PIRSR" id="PIRSR000108-2"/>
    </source>
</evidence>
<dbReference type="GO" id="GO:0004450">
    <property type="term" value="F:isocitrate dehydrogenase (NADP+) activity"/>
    <property type="evidence" value="ECO:0007669"/>
    <property type="project" value="UniProtKB-UniRule"/>
</dbReference>
<evidence type="ECO:0000256" key="1">
    <source>
        <dbReference type="ARBA" id="ARBA00001936"/>
    </source>
</evidence>
<protein>
    <recommendedName>
        <fullName evidence="10">Isocitrate dehydrogenase [NADP]</fullName>
        <ecNumber evidence="10">1.1.1.42</ecNumber>
    </recommendedName>
</protein>
<feature type="binding site" evidence="13">
    <location>
        <position position="250"/>
    </location>
    <ligand>
        <name>Mn(2+)</name>
        <dbReference type="ChEBI" id="CHEBI:29035"/>
    </ligand>
</feature>
<evidence type="ECO:0000256" key="9">
    <source>
        <dbReference type="ARBA" id="ARBA00023211"/>
    </source>
</evidence>
<evidence type="ECO:0000256" key="4">
    <source>
        <dbReference type="ARBA" id="ARBA00022532"/>
    </source>
</evidence>
<dbReference type="GO" id="GO:0051287">
    <property type="term" value="F:NAD binding"/>
    <property type="evidence" value="ECO:0007669"/>
    <property type="project" value="InterPro"/>
</dbReference>
<keyword evidence="6 10" id="KW-0460">Magnesium</keyword>
<dbReference type="PANTHER" id="PTHR11822:SF21">
    <property type="entry name" value="ISOCITRATE DEHYDROGENASE [NADP], MITOCHONDRIAL"/>
    <property type="match status" value="1"/>
</dbReference>
<feature type="binding site" evidence="14">
    <location>
        <begin position="75"/>
        <end position="77"/>
    </location>
    <ligand>
        <name>NADP(+)</name>
        <dbReference type="ChEBI" id="CHEBI:58349"/>
    </ligand>
</feature>
<evidence type="ECO:0000256" key="3">
    <source>
        <dbReference type="ARBA" id="ARBA00022435"/>
    </source>
</evidence>
<gene>
    <name evidence="16" type="ORF">QNI16_00730</name>
    <name evidence="17" type="ORF">QNI19_21445</name>
</gene>
<keyword evidence="5 10" id="KW-0479">Metal-binding</keyword>
<feature type="site" description="Critical for catalysis" evidence="11">
    <location>
        <position position="139"/>
    </location>
</feature>
<evidence type="ECO:0000256" key="8">
    <source>
        <dbReference type="ARBA" id="ARBA00023002"/>
    </source>
</evidence>
<evidence type="ECO:0000256" key="10">
    <source>
        <dbReference type="PIRNR" id="PIRNR000108"/>
    </source>
</evidence>
<dbReference type="EC" id="1.1.1.42" evidence="10"/>
<proteinExistence type="inferred from homology"/>
<dbReference type="NCBIfam" id="TIGR00127">
    <property type="entry name" value="nadp_idh_euk"/>
    <property type="match status" value="1"/>
</dbReference>
<feature type="binding site" evidence="12">
    <location>
        <position position="77"/>
    </location>
    <ligand>
        <name>D-threo-isocitrate</name>
        <dbReference type="ChEBI" id="CHEBI:15562"/>
    </ligand>
</feature>
<feature type="binding site" evidence="13">
    <location>
        <position position="273"/>
    </location>
    <ligand>
        <name>Mn(2+)</name>
        <dbReference type="ChEBI" id="CHEBI:29035"/>
    </ligand>
</feature>
<comment type="similarity">
    <text evidence="2 10">Belongs to the isocitrate and isopropylmalate dehydrogenases family.</text>
</comment>
<keyword evidence="18" id="KW-1185">Reference proteome</keyword>
<evidence type="ECO:0000313" key="17">
    <source>
        <dbReference type="EMBL" id="MDJ1495519.1"/>
    </source>
</evidence>
<dbReference type="EMBL" id="JASJOS010000001">
    <property type="protein sequence ID" value="MDJ1478985.1"/>
    <property type="molecule type" value="Genomic_DNA"/>
</dbReference>
<dbReference type="PIRSF" id="PIRSF000108">
    <property type="entry name" value="IDH_NADP"/>
    <property type="match status" value="1"/>
</dbReference>
<dbReference type="GO" id="GO:0006097">
    <property type="term" value="P:glyoxylate cycle"/>
    <property type="evidence" value="ECO:0007669"/>
    <property type="project" value="UniProtKB-KW"/>
</dbReference>
<evidence type="ECO:0000259" key="15">
    <source>
        <dbReference type="SMART" id="SM01329"/>
    </source>
</evidence>
<evidence type="ECO:0000313" key="19">
    <source>
        <dbReference type="Proteomes" id="UP001241110"/>
    </source>
</evidence>
<dbReference type="FunFam" id="3.40.718.10:FF:000002">
    <property type="entry name" value="Isocitrate dehydrogenase [NADP]"/>
    <property type="match status" value="1"/>
</dbReference>
<comment type="caution">
    <text evidence="16">The sequence shown here is derived from an EMBL/GenBank/DDBJ whole genome shotgun (WGS) entry which is preliminary data.</text>
</comment>
<evidence type="ECO:0000313" key="18">
    <source>
        <dbReference type="Proteomes" id="UP001228581"/>
    </source>
</evidence>
<dbReference type="InterPro" id="IPR019818">
    <property type="entry name" value="IsoCit/isopropylmalate_DH_CS"/>
</dbReference>